<organism evidence="1 2">
    <name type="scientific">Pichia membranifaciens NRRL Y-2026</name>
    <dbReference type="NCBI Taxonomy" id="763406"/>
    <lineage>
        <taxon>Eukaryota</taxon>
        <taxon>Fungi</taxon>
        <taxon>Dikarya</taxon>
        <taxon>Ascomycota</taxon>
        <taxon>Saccharomycotina</taxon>
        <taxon>Pichiomycetes</taxon>
        <taxon>Pichiales</taxon>
        <taxon>Pichiaceae</taxon>
        <taxon>Pichia</taxon>
    </lineage>
</organism>
<accession>A0A1E3NSS1</accession>
<gene>
    <name evidence="1" type="ORF">PICMEDRAFT_84520</name>
</gene>
<protein>
    <submittedName>
        <fullName evidence="1">Uncharacterized protein</fullName>
    </submittedName>
</protein>
<sequence length="98" mass="10507">MRLCPEAKKNCPSEPICSRCAAIVLNARPPGLSPRRVWLLLAPAPRNPEAGTHGLALTTTGQTTAKAVRAAWSVLVRCSAFGPGGRQACRRSEREEKS</sequence>
<dbReference type="RefSeq" id="XP_019019736.1">
    <property type="nucleotide sequence ID" value="XM_019165007.1"/>
</dbReference>
<proteinExistence type="predicted"/>
<evidence type="ECO:0000313" key="2">
    <source>
        <dbReference type="Proteomes" id="UP000094455"/>
    </source>
</evidence>
<name>A0A1E3NSS1_9ASCO</name>
<dbReference type="Proteomes" id="UP000094455">
    <property type="component" value="Unassembled WGS sequence"/>
</dbReference>
<reference evidence="1 2" key="1">
    <citation type="journal article" date="2016" name="Proc. Natl. Acad. Sci. U.S.A.">
        <title>Comparative genomics of biotechnologically important yeasts.</title>
        <authorList>
            <person name="Riley R."/>
            <person name="Haridas S."/>
            <person name="Wolfe K.H."/>
            <person name="Lopes M.R."/>
            <person name="Hittinger C.T."/>
            <person name="Goeker M."/>
            <person name="Salamov A.A."/>
            <person name="Wisecaver J.H."/>
            <person name="Long T.M."/>
            <person name="Calvey C.H."/>
            <person name="Aerts A.L."/>
            <person name="Barry K.W."/>
            <person name="Choi C."/>
            <person name="Clum A."/>
            <person name="Coughlan A.Y."/>
            <person name="Deshpande S."/>
            <person name="Douglass A.P."/>
            <person name="Hanson S.J."/>
            <person name="Klenk H.-P."/>
            <person name="LaButti K.M."/>
            <person name="Lapidus A."/>
            <person name="Lindquist E.A."/>
            <person name="Lipzen A.M."/>
            <person name="Meier-Kolthoff J.P."/>
            <person name="Ohm R.A."/>
            <person name="Otillar R.P."/>
            <person name="Pangilinan J.L."/>
            <person name="Peng Y."/>
            <person name="Rokas A."/>
            <person name="Rosa C.A."/>
            <person name="Scheuner C."/>
            <person name="Sibirny A.A."/>
            <person name="Slot J.C."/>
            <person name="Stielow J.B."/>
            <person name="Sun H."/>
            <person name="Kurtzman C.P."/>
            <person name="Blackwell M."/>
            <person name="Grigoriev I.V."/>
            <person name="Jeffries T.W."/>
        </authorList>
    </citation>
    <scope>NUCLEOTIDE SEQUENCE [LARGE SCALE GENOMIC DNA]</scope>
    <source>
        <strain evidence="1 2">NRRL Y-2026</strain>
    </source>
</reference>
<keyword evidence="2" id="KW-1185">Reference proteome</keyword>
<dbReference type="GeneID" id="30181694"/>
<evidence type="ECO:0000313" key="1">
    <source>
        <dbReference type="EMBL" id="ODQ48623.1"/>
    </source>
</evidence>
<dbReference type="AlphaFoldDB" id="A0A1E3NSS1"/>
<dbReference type="EMBL" id="KV454001">
    <property type="protein sequence ID" value="ODQ48623.1"/>
    <property type="molecule type" value="Genomic_DNA"/>
</dbReference>